<dbReference type="Pfam" id="PF18592">
    <property type="entry name" value="Tho1_MOS11_C"/>
    <property type="match status" value="1"/>
</dbReference>
<dbReference type="STRING" id="436010.A0A166X962"/>
<feature type="domain" description="HeH/LEM" evidence="3">
    <location>
        <begin position="6"/>
        <end position="38"/>
    </location>
</feature>
<dbReference type="OrthoDB" id="445357at2759"/>
<evidence type="ECO:0000313" key="5">
    <source>
        <dbReference type="EMBL" id="KZP34544.1"/>
    </source>
</evidence>
<proteinExistence type="predicted"/>
<feature type="compositionally biased region" description="Low complexity" evidence="2">
    <location>
        <begin position="92"/>
        <end position="142"/>
    </location>
</feature>
<dbReference type="PANTHER" id="PTHR46551">
    <property type="entry name" value="SAP DOMAIN-CONTAINING RIBONUCLEOPROTEIN"/>
    <property type="match status" value="1"/>
</dbReference>
<feature type="domain" description="THO1-MOS11 C-terminal" evidence="4">
    <location>
        <begin position="142"/>
        <end position="163"/>
    </location>
</feature>
<keyword evidence="6" id="KW-1185">Reference proteome</keyword>
<dbReference type="EMBL" id="KV417480">
    <property type="protein sequence ID" value="KZP34544.1"/>
    <property type="molecule type" value="Genomic_DNA"/>
</dbReference>
<evidence type="ECO:0008006" key="7">
    <source>
        <dbReference type="Google" id="ProtNLM"/>
    </source>
</evidence>
<accession>A0A166X962</accession>
<dbReference type="GO" id="GO:0016973">
    <property type="term" value="P:poly(A)+ mRNA export from nucleus"/>
    <property type="evidence" value="ECO:0007669"/>
    <property type="project" value="TreeGrafter"/>
</dbReference>
<dbReference type="PANTHER" id="PTHR46551:SF1">
    <property type="entry name" value="SAP DOMAIN-CONTAINING RIBONUCLEOPROTEIN"/>
    <property type="match status" value="1"/>
</dbReference>
<dbReference type="InterPro" id="IPR040746">
    <property type="entry name" value="THO1_MOS11_C"/>
</dbReference>
<gene>
    <name evidence="5" type="ORF">FIBSPDRAFT_942656</name>
</gene>
<protein>
    <recommendedName>
        <fullName evidence="7">THO1-MOS11 C-terminal domain-containing protein</fullName>
    </recommendedName>
</protein>
<organism evidence="5 6">
    <name type="scientific">Athelia psychrophila</name>
    <dbReference type="NCBI Taxonomy" id="1759441"/>
    <lineage>
        <taxon>Eukaryota</taxon>
        <taxon>Fungi</taxon>
        <taxon>Dikarya</taxon>
        <taxon>Basidiomycota</taxon>
        <taxon>Agaricomycotina</taxon>
        <taxon>Agaricomycetes</taxon>
        <taxon>Agaricomycetidae</taxon>
        <taxon>Atheliales</taxon>
        <taxon>Atheliaceae</taxon>
        <taxon>Athelia</taxon>
    </lineage>
</organism>
<sequence length="247" mass="25839">MSEAKLKSLKVAELKDILAKAAVSVPAKANKQDLIKLVSASPAALDVYTKQQNPNAAPSSTTTTDDLLAPPEDFDWDGDATDAHASKEPTVTKEAPAVEAKPAKPASKATAKAPVSPKKSAQAAQEVAAEVTASTTEPAADTTADEELEKRRKRAERFGVPLVETPKPAPPAAKKAGRNAAQPKSTPISAAPNDPETLNARAARFGTATAPNAAASKKRPVEEIADPEELERRKKRAERFGIPAAST</sequence>
<evidence type="ECO:0000259" key="4">
    <source>
        <dbReference type="Pfam" id="PF18592"/>
    </source>
</evidence>
<dbReference type="InterPro" id="IPR025856">
    <property type="entry name" value="HeH/LEM_domain"/>
</dbReference>
<evidence type="ECO:0000256" key="2">
    <source>
        <dbReference type="SAM" id="MobiDB-lite"/>
    </source>
</evidence>
<dbReference type="Proteomes" id="UP000076532">
    <property type="component" value="Unassembled WGS sequence"/>
</dbReference>
<name>A0A166X962_9AGAM</name>
<feature type="region of interest" description="Disordered" evidence="2">
    <location>
        <begin position="49"/>
        <end position="247"/>
    </location>
</feature>
<evidence type="ECO:0000256" key="1">
    <source>
        <dbReference type="ARBA" id="ARBA00022553"/>
    </source>
</evidence>
<keyword evidence="1" id="KW-0597">Phosphoprotein</keyword>
<feature type="compositionally biased region" description="Basic and acidic residues" evidence="2">
    <location>
        <begin position="81"/>
        <end position="91"/>
    </location>
</feature>
<dbReference type="AlphaFoldDB" id="A0A166X962"/>
<evidence type="ECO:0000313" key="6">
    <source>
        <dbReference type="Proteomes" id="UP000076532"/>
    </source>
</evidence>
<reference evidence="5 6" key="1">
    <citation type="journal article" date="2016" name="Mol. Biol. Evol.">
        <title>Comparative Genomics of Early-Diverging Mushroom-Forming Fungi Provides Insights into the Origins of Lignocellulose Decay Capabilities.</title>
        <authorList>
            <person name="Nagy L.G."/>
            <person name="Riley R."/>
            <person name="Tritt A."/>
            <person name="Adam C."/>
            <person name="Daum C."/>
            <person name="Floudas D."/>
            <person name="Sun H."/>
            <person name="Yadav J.S."/>
            <person name="Pangilinan J."/>
            <person name="Larsson K.H."/>
            <person name="Matsuura K."/>
            <person name="Barry K."/>
            <person name="Labutti K."/>
            <person name="Kuo R."/>
            <person name="Ohm R.A."/>
            <person name="Bhattacharya S.S."/>
            <person name="Shirouzu T."/>
            <person name="Yoshinaga Y."/>
            <person name="Martin F.M."/>
            <person name="Grigoriev I.V."/>
            <person name="Hibbett D.S."/>
        </authorList>
    </citation>
    <scope>NUCLEOTIDE SEQUENCE [LARGE SCALE GENOMIC DNA]</scope>
    <source>
        <strain evidence="5 6">CBS 109695</strain>
    </source>
</reference>
<evidence type="ECO:0000259" key="3">
    <source>
        <dbReference type="Pfam" id="PF12949"/>
    </source>
</evidence>
<dbReference type="InterPro" id="IPR052240">
    <property type="entry name" value="SAP_domain_ribonucleoprotein"/>
</dbReference>
<feature type="compositionally biased region" description="Polar residues" evidence="2">
    <location>
        <begin position="49"/>
        <end position="65"/>
    </location>
</feature>
<dbReference type="GO" id="GO:0005634">
    <property type="term" value="C:nucleus"/>
    <property type="evidence" value="ECO:0007669"/>
    <property type="project" value="TreeGrafter"/>
</dbReference>
<dbReference type="Pfam" id="PF12949">
    <property type="entry name" value="HeH"/>
    <property type="match status" value="1"/>
</dbReference>